<dbReference type="Pfam" id="PF13855">
    <property type="entry name" value="LRR_8"/>
    <property type="match status" value="2"/>
</dbReference>
<feature type="signal peptide" evidence="6">
    <location>
        <begin position="1"/>
        <end position="22"/>
    </location>
</feature>
<feature type="compositionally biased region" description="Polar residues" evidence="4">
    <location>
        <begin position="477"/>
        <end position="486"/>
    </location>
</feature>
<feature type="region of interest" description="Disordered" evidence="4">
    <location>
        <begin position="470"/>
        <end position="511"/>
    </location>
</feature>
<dbReference type="InterPro" id="IPR001611">
    <property type="entry name" value="Leu-rich_rpt"/>
</dbReference>
<name>C3ZNJ0_BRAFL</name>
<dbReference type="InterPro" id="IPR050328">
    <property type="entry name" value="Dev_Immune_Receptor"/>
</dbReference>
<dbReference type="SMART" id="SM00365">
    <property type="entry name" value="LRR_SD22"/>
    <property type="match status" value="4"/>
</dbReference>
<dbReference type="eggNOG" id="KOG0619">
    <property type="taxonomic scope" value="Eukaryota"/>
</dbReference>
<dbReference type="PANTHER" id="PTHR24373:SF370">
    <property type="entry name" value="FISH-LIPS, ISOFORM E"/>
    <property type="match status" value="1"/>
</dbReference>
<feature type="chain" id="PRO_5002937061" description="LRRCT domain-containing protein" evidence="6">
    <location>
        <begin position="23"/>
        <end position="582"/>
    </location>
</feature>
<dbReference type="InParanoid" id="C3ZNJ0"/>
<keyword evidence="3" id="KW-0677">Repeat</keyword>
<sequence>MSSFSVMVATALCFLHVYVTEAQYTACFRGDNTLCTCVLTPEMQFEVDCSFKNIMTAINGIPDVTVTLDLSGNMLQDIPLGFLRNLSSLKLLNIENNALVVLRNNTFVGVTNLTSLFLGGNDLIDIEQDAFETISQLKQLRLNNNKLTIINNDTFKGLDSMISLNLASNQLEHIEPHAFLRLHLLKYLDLSYNKLTTLEGDSFDGLMVSYLDLSYNRFTEVPCRDLPVQTETLKLSYNTISDIPSNCFYQLDELRSLWMDGNMIKTLSCKTFSPLMEMHVSGNPWNCDCDLLHAKICLENSLQDTLVCSHPLLYSGLSIEEFSTPMLDNCSIVSTSVSSTESEQTSMSFTEIPPGTLFSTMKFINVSSDDCDKNCMKTKYIGLVVLVGVGCSVVTLILTCIFFFLCIRNKSRKRQRRRSNLNGDSTETGGSRMPEMIPMINATETPSGGPDRDYSQEQGQEQFLGTFQKKNVRAQKDQPSTAVQENKSSEGYLHPQPVMDQSDQGQDASVPRPCEYNVKIHQPPCFFRSTFNVTFYPIRRGPPTDFPPRTPLYKLRLITAELYTSQEAPYAPAEKNIAHAEL</sequence>
<feature type="region of interest" description="Disordered" evidence="4">
    <location>
        <begin position="415"/>
        <end position="457"/>
    </location>
</feature>
<dbReference type="EMBL" id="GG666652">
    <property type="protein sequence ID" value="EEN45842.1"/>
    <property type="molecule type" value="Genomic_DNA"/>
</dbReference>
<dbReference type="FunFam" id="3.80.10.10:FF:002364">
    <property type="entry name" value="Uncharacterized protein"/>
    <property type="match status" value="1"/>
</dbReference>
<dbReference type="SMART" id="SM00369">
    <property type="entry name" value="LRR_TYP"/>
    <property type="match status" value="8"/>
</dbReference>
<keyword evidence="5" id="KW-1133">Transmembrane helix</keyword>
<accession>C3ZNJ0</accession>
<feature type="transmembrane region" description="Helical" evidence="5">
    <location>
        <begin position="380"/>
        <end position="407"/>
    </location>
</feature>
<organism>
    <name type="scientific">Branchiostoma floridae</name>
    <name type="common">Florida lancelet</name>
    <name type="synonym">Amphioxus</name>
    <dbReference type="NCBI Taxonomy" id="7739"/>
    <lineage>
        <taxon>Eukaryota</taxon>
        <taxon>Metazoa</taxon>
        <taxon>Chordata</taxon>
        <taxon>Cephalochordata</taxon>
        <taxon>Leptocardii</taxon>
        <taxon>Amphioxiformes</taxon>
        <taxon>Branchiostomatidae</taxon>
        <taxon>Branchiostoma</taxon>
    </lineage>
</organism>
<keyword evidence="5" id="KW-0812">Transmembrane</keyword>
<dbReference type="Gene3D" id="3.80.10.10">
    <property type="entry name" value="Ribonuclease Inhibitor"/>
    <property type="match status" value="3"/>
</dbReference>
<dbReference type="InterPro" id="IPR003591">
    <property type="entry name" value="Leu-rich_rpt_typical-subtyp"/>
</dbReference>
<dbReference type="AlphaFoldDB" id="C3ZNJ0"/>
<evidence type="ECO:0000256" key="6">
    <source>
        <dbReference type="SAM" id="SignalP"/>
    </source>
</evidence>
<dbReference type="PANTHER" id="PTHR24373">
    <property type="entry name" value="SLIT RELATED LEUCINE-RICH REPEAT NEURONAL PROTEIN"/>
    <property type="match status" value="1"/>
</dbReference>
<protein>
    <recommendedName>
        <fullName evidence="8">LRRCT domain-containing protein</fullName>
    </recommendedName>
</protein>
<evidence type="ECO:0008006" key="8">
    <source>
        <dbReference type="Google" id="ProtNLM"/>
    </source>
</evidence>
<evidence type="ECO:0000313" key="7">
    <source>
        <dbReference type="EMBL" id="EEN45842.1"/>
    </source>
</evidence>
<evidence type="ECO:0000256" key="3">
    <source>
        <dbReference type="ARBA" id="ARBA00022737"/>
    </source>
</evidence>
<evidence type="ECO:0000256" key="5">
    <source>
        <dbReference type="SAM" id="Phobius"/>
    </source>
</evidence>
<proteinExistence type="predicted"/>
<keyword evidence="2 6" id="KW-0732">Signal</keyword>
<reference evidence="7" key="1">
    <citation type="journal article" date="2008" name="Nature">
        <title>The amphioxus genome and the evolution of the chordate karyotype.</title>
        <authorList>
            <consortium name="US DOE Joint Genome Institute (JGI-PGF)"/>
            <person name="Putnam N.H."/>
            <person name="Butts T."/>
            <person name="Ferrier D.E.K."/>
            <person name="Furlong R.F."/>
            <person name="Hellsten U."/>
            <person name="Kawashima T."/>
            <person name="Robinson-Rechavi M."/>
            <person name="Shoguchi E."/>
            <person name="Terry A."/>
            <person name="Yu J.-K."/>
            <person name="Benito-Gutierrez E.L."/>
            <person name="Dubchak I."/>
            <person name="Garcia-Fernandez J."/>
            <person name="Gibson-Brown J.J."/>
            <person name="Grigoriev I.V."/>
            <person name="Horton A.C."/>
            <person name="de Jong P.J."/>
            <person name="Jurka J."/>
            <person name="Kapitonov V.V."/>
            <person name="Kohara Y."/>
            <person name="Kuroki Y."/>
            <person name="Lindquist E."/>
            <person name="Lucas S."/>
            <person name="Osoegawa K."/>
            <person name="Pennacchio L.A."/>
            <person name="Salamov A.A."/>
            <person name="Satou Y."/>
            <person name="Sauka-Spengler T."/>
            <person name="Schmutz J."/>
            <person name="Shin-I T."/>
            <person name="Toyoda A."/>
            <person name="Bronner-Fraser M."/>
            <person name="Fujiyama A."/>
            <person name="Holland L.Z."/>
            <person name="Holland P.W.H."/>
            <person name="Satoh N."/>
            <person name="Rokhsar D.S."/>
        </authorList>
    </citation>
    <scope>NUCLEOTIDE SEQUENCE [LARGE SCALE GENOMIC DNA]</scope>
    <source>
        <strain evidence="7">S238N-H82</strain>
        <tissue evidence="7">Testes</tissue>
    </source>
</reference>
<dbReference type="PROSITE" id="PS51450">
    <property type="entry name" value="LRR"/>
    <property type="match status" value="3"/>
</dbReference>
<evidence type="ECO:0000256" key="2">
    <source>
        <dbReference type="ARBA" id="ARBA00022729"/>
    </source>
</evidence>
<keyword evidence="5" id="KW-0472">Membrane</keyword>
<dbReference type="InterPro" id="IPR032675">
    <property type="entry name" value="LRR_dom_sf"/>
</dbReference>
<gene>
    <name evidence="7" type="ORF">BRAFLDRAFT_131169</name>
</gene>
<dbReference type="SUPFAM" id="SSF52058">
    <property type="entry name" value="L domain-like"/>
    <property type="match status" value="1"/>
</dbReference>
<evidence type="ECO:0000256" key="1">
    <source>
        <dbReference type="ARBA" id="ARBA00022614"/>
    </source>
</evidence>
<evidence type="ECO:0000256" key="4">
    <source>
        <dbReference type="SAM" id="MobiDB-lite"/>
    </source>
</evidence>
<keyword evidence="1" id="KW-0433">Leucine-rich repeat</keyword>